<organism evidence="1 2">
    <name type="scientific">Cichorium intybus</name>
    <name type="common">Chicory</name>
    <dbReference type="NCBI Taxonomy" id="13427"/>
    <lineage>
        <taxon>Eukaryota</taxon>
        <taxon>Viridiplantae</taxon>
        <taxon>Streptophyta</taxon>
        <taxon>Embryophyta</taxon>
        <taxon>Tracheophyta</taxon>
        <taxon>Spermatophyta</taxon>
        <taxon>Magnoliopsida</taxon>
        <taxon>eudicotyledons</taxon>
        <taxon>Gunneridae</taxon>
        <taxon>Pentapetalae</taxon>
        <taxon>asterids</taxon>
        <taxon>campanulids</taxon>
        <taxon>Asterales</taxon>
        <taxon>Asteraceae</taxon>
        <taxon>Cichorioideae</taxon>
        <taxon>Cichorieae</taxon>
        <taxon>Cichoriinae</taxon>
        <taxon>Cichorium</taxon>
    </lineage>
</organism>
<evidence type="ECO:0000313" key="2">
    <source>
        <dbReference type="Proteomes" id="UP001055811"/>
    </source>
</evidence>
<sequence>MEIINRDNPRILRSEAKENKRSPSNCLPKVIFEMMLLSCSFEISVLGGYSMMSRPKFSRSNTPVIISVFPLIRHMSFPKSQQRNDLGRRGTNPKVWNDEILAAEGTLMYNRFMHQFQCRAGPHWNWIQVVFRA</sequence>
<reference evidence="2" key="1">
    <citation type="journal article" date="2022" name="Mol. Ecol. Resour.">
        <title>The genomes of chicory, endive, great burdock and yacon provide insights into Asteraceae palaeo-polyploidization history and plant inulin production.</title>
        <authorList>
            <person name="Fan W."/>
            <person name="Wang S."/>
            <person name="Wang H."/>
            <person name="Wang A."/>
            <person name="Jiang F."/>
            <person name="Liu H."/>
            <person name="Zhao H."/>
            <person name="Xu D."/>
            <person name="Zhang Y."/>
        </authorList>
    </citation>
    <scope>NUCLEOTIDE SEQUENCE [LARGE SCALE GENOMIC DNA]</scope>
    <source>
        <strain evidence="2">cv. Punajuju</strain>
    </source>
</reference>
<name>A0ACB9H0A8_CICIN</name>
<gene>
    <name evidence="1" type="ORF">L2E82_01946</name>
</gene>
<comment type="caution">
    <text evidence="1">The sequence shown here is derived from an EMBL/GenBank/DDBJ whole genome shotgun (WGS) entry which is preliminary data.</text>
</comment>
<reference evidence="1 2" key="2">
    <citation type="journal article" date="2022" name="Mol. Ecol. Resour.">
        <title>The genomes of chicory, endive, great burdock and yacon provide insights into Asteraceae paleo-polyploidization history and plant inulin production.</title>
        <authorList>
            <person name="Fan W."/>
            <person name="Wang S."/>
            <person name="Wang H."/>
            <person name="Wang A."/>
            <person name="Jiang F."/>
            <person name="Liu H."/>
            <person name="Zhao H."/>
            <person name="Xu D."/>
            <person name="Zhang Y."/>
        </authorList>
    </citation>
    <scope>NUCLEOTIDE SEQUENCE [LARGE SCALE GENOMIC DNA]</scope>
    <source>
        <strain evidence="2">cv. Punajuju</strain>
        <tissue evidence="1">Leaves</tissue>
    </source>
</reference>
<dbReference type="EMBL" id="CM042009">
    <property type="protein sequence ID" value="KAI3789157.1"/>
    <property type="molecule type" value="Genomic_DNA"/>
</dbReference>
<protein>
    <submittedName>
        <fullName evidence="1">Uncharacterized protein</fullName>
    </submittedName>
</protein>
<dbReference type="Proteomes" id="UP001055811">
    <property type="component" value="Linkage Group LG01"/>
</dbReference>
<evidence type="ECO:0000313" key="1">
    <source>
        <dbReference type="EMBL" id="KAI3789157.1"/>
    </source>
</evidence>
<proteinExistence type="predicted"/>
<accession>A0ACB9H0A8</accession>
<keyword evidence="2" id="KW-1185">Reference proteome</keyword>